<evidence type="ECO:0000256" key="1">
    <source>
        <dbReference type="SAM" id="MobiDB-lite"/>
    </source>
</evidence>
<evidence type="ECO:0000256" key="2">
    <source>
        <dbReference type="SAM" id="SignalP"/>
    </source>
</evidence>
<dbReference type="AlphaFoldDB" id="A0A1V3C7B2"/>
<dbReference type="OrthoDB" id="3419005at2"/>
<feature type="region of interest" description="Disordered" evidence="1">
    <location>
        <begin position="77"/>
        <end position="114"/>
    </location>
</feature>
<evidence type="ECO:0000313" key="3">
    <source>
        <dbReference type="EMBL" id="OOC56664.1"/>
    </source>
</evidence>
<comment type="caution">
    <text evidence="3">The sequence shown here is derived from an EMBL/GenBank/DDBJ whole genome shotgun (WGS) entry which is preliminary data.</text>
</comment>
<name>A0A1V3C7B2_9ACTN</name>
<reference evidence="4" key="1">
    <citation type="submission" date="2016-08" db="EMBL/GenBank/DDBJ databases">
        <authorList>
            <person name="Tokovenko B."/>
            <person name="Kalinowski J."/>
        </authorList>
    </citation>
    <scope>NUCLEOTIDE SEQUENCE [LARGE SCALE GENOMIC DNA]</scope>
    <source>
        <strain evidence="4">UTMC102</strain>
    </source>
</reference>
<evidence type="ECO:0008006" key="5">
    <source>
        <dbReference type="Google" id="ProtNLM"/>
    </source>
</evidence>
<feature type="region of interest" description="Disordered" evidence="1">
    <location>
        <begin position="200"/>
        <end position="229"/>
    </location>
</feature>
<feature type="signal peptide" evidence="2">
    <location>
        <begin position="1"/>
        <end position="31"/>
    </location>
</feature>
<feature type="chain" id="PRO_5012798888" description="ATP-binding protein" evidence="2">
    <location>
        <begin position="32"/>
        <end position="356"/>
    </location>
</feature>
<sequence length="356" mass="35630">MTHSKRISARTVLLAAGAAGFVALGSGVAGAEALSSPAHEIAPLVERALVEGVAPTVNSLAPEGVGPVADSALSELQETAHNPEKPAPDLSAPLPEGEALRTPLGDLPNPTSALADTVSKTQDATGLDGDPHDTVGHDLGRALEQGGQEAGVAVEDAATRTGSRAEETAREVLPHTVESVYGLREAVDLPRIGQVAQLPDTAGLPSPTGLLGLPDSATVPQSSPSAPGLGDLTGAVLSGDVPAAELKTVNVDGPLADSGLPRISGTGLPLVDDTADATLPQLAGGGLPEVTEGVDTQTAEDLVNELGRGTDLLNDVDTSDLVSVEGGTAPSETPEGMTQHPTFMELPGSQALPVVS</sequence>
<feature type="region of interest" description="Disordered" evidence="1">
    <location>
        <begin position="317"/>
        <end position="356"/>
    </location>
</feature>
<keyword evidence="2" id="KW-0732">Signal</keyword>
<gene>
    <name evidence="3" type="ORF">NOSIN_24865</name>
</gene>
<dbReference type="RefSeq" id="WP_077693106.1">
    <property type="nucleotide sequence ID" value="NZ_MCOK01000001.1"/>
</dbReference>
<organism evidence="3 4">
    <name type="scientific">Nocardiopsis sinuspersici</name>
    <dbReference type="NCBI Taxonomy" id="501010"/>
    <lineage>
        <taxon>Bacteria</taxon>
        <taxon>Bacillati</taxon>
        <taxon>Actinomycetota</taxon>
        <taxon>Actinomycetes</taxon>
        <taxon>Streptosporangiales</taxon>
        <taxon>Nocardiopsidaceae</taxon>
        <taxon>Nocardiopsis</taxon>
    </lineage>
</organism>
<keyword evidence="4" id="KW-1185">Reference proteome</keyword>
<dbReference type="EMBL" id="MCOK01000001">
    <property type="protein sequence ID" value="OOC56664.1"/>
    <property type="molecule type" value="Genomic_DNA"/>
</dbReference>
<dbReference type="Proteomes" id="UP000189004">
    <property type="component" value="Unassembled WGS sequence"/>
</dbReference>
<evidence type="ECO:0000313" key="4">
    <source>
        <dbReference type="Proteomes" id="UP000189004"/>
    </source>
</evidence>
<protein>
    <recommendedName>
        <fullName evidence="5">ATP-binding protein</fullName>
    </recommendedName>
</protein>
<feature type="region of interest" description="Disordered" evidence="1">
    <location>
        <begin position="145"/>
        <end position="168"/>
    </location>
</feature>
<accession>A0A1V3C7B2</accession>
<feature type="compositionally biased region" description="Low complexity" evidence="1">
    <location>
        <begin position="203"/>
        <end position="214"/>
    </location>
</feature>
<proteinExistence type="predicted"/>